<dbReference type="NCBIfam" id="TIGR01451">
    <property type="entry name" value="B_ant_repeat"/>
    <property type="match status" value="1"/>
</dbReference>
<sequence>GSGTAAPKTTPATPVVTVTQPTCALPLGSIELSGLPSGNWTINPGNITGNTPTKTITGLMPGNTYSFTVTNDTGCTSVSSTNVTMWNVICANTETTTSINGYTGGKTEALTANDKLSGIDVVIGNNSGEVILTPVNVPAGLTLNPDGTVTVAPNTPAGNYNVEYRICEAANQANCAQVISIVPVIAPSLTIDVNSYCSNDVPYVSYNVKADNFTPTGLLTVSWVDNTNKVITTLTNLPLSGKLLWPGTTIDVNGNGLNWPGWLFVNGQWVETKDGSASIKSGVKIIFSLDADVSKNVDYPTGCRIKPRFNIEADDDDVVFADGINGSLEVINVLENDKLNGAIIKNPADVILKGLTVPSGITLNADGTVDVAPNTRGGNYVLTYQICEAANTSNCITAKVTIFVEVPSITIIKTAVLNDENKDSYANVGETITYSFKITNTGNTPLLNVMVSDPLPNLILTGTPISLNVNETDENSFEGTYVITQKDINAGKISNLATVFGTSTNGIKVDDQSENISKLDDNPTVSPIEDCVIKIFNAMSPNGDNKNERFYIQGLECYPDNTVEIYNRWGVLVFEREHYNNEERAFRGLSEGRTTVKQSDGLPVGTYYYVLKYKGSQSKAHQEAGYLYISK</sequence>
<dbReference type="Proteomes" id="UP001151079">
    <property type="component" value="Unassembled WGS sequence"/>
</dbReference>
<comment type="caution">
    <text evidence="2">The sequence shown here is derived from an EMBL/GenBank/DDBJ whole genome shotgun (WGS) entry which is preliminary data.</text>
</comment>
<feature type="domain" description="DUF7507" evidence="1">
    <location>
        <begin position="407"/>
        <end position="511"/>
    </location>
</feature>
<feature type="non-terminal residue" evidence="2">
    <location>
        <position position="1"/>
    </location>
</feature>
<dbReference type="EMBL" id="JAOZEW010000012">
    <property type="protein sequence ID" value="MCV9928542.1"/>
    <property type="molecule type" value="Genomic_DNA"/>
</dbReference>
<evidence type="ECO:0000259" key="1">
    <source>
        <dbReference type="Pfam" id="PF24346"/>
    </source>
</evidence>
<dbReference type="InterPro" id="IPR055354">
    <property type="entry name" value="DUF7507"/>
</dbReference>
<dbReference type="InterPro" id="IPR047589">
    <property type="entry name" value="DUF11_rpt"/>
</dbReference>
<dbReference type="RefSeq" id="WP_264206650.1">
    <property type="nucleotide sequence ID" value="NZ_JAOZEW010000012.1"/>
</dbReference>
<gene>
    <name evidence="2" type="ORF">OIU83_12815</name>
</gene>
<evidence type="ECO:0000313" key="3">
    <source>
        <dbReference type="Proteomes" id="UP001151079"/>
    </source>
</evidence>
<protein>
    <submittedName>
        <fullName evidence="2">Gliding motility-associated C-terminal domain-containing protein</fullName>
    </submittedName>
</protein>
<accession>A0A9X3C5Y4</accession>
<keyword evidence="3" id="KW-1185">Reference proteome</keyword>
<dbReference type="Pfam" id="PF24346">
    <property type="entry name" value="DUF7507"/>
    <property type="match status" value="1"/>
</dbReference>
<dbReference type="AlphaFoldDB" id="A0A9X3C5Y4"/>
<evidence type="ECO:0000313" key="2">
    <source>
        <dbReference type="EMBL" id="MCV9928542.1"/>
    </source>
</evidence>
<reference evidence="2" key="1">
    <citation type="submission" date="2022-10" db="EMBL/GenBank/DDBJ databases">
        <title>Two novel species of Flavobacterium.</title>
        <authorList>
            <person name="Liu Q."/>
            <person name="Xin Y.-H."/>
        </authorList>
    </citation>
    <scope>NUCLEOTIDE SEQUENCE</scope>
    <source>
        <strain evidence="2">LS1R49</strain>
    </source>
</reference>
<dbReference type="Pfam" id="PF13585">
    <property type="entry name" value="CHU_C"/>
    <property type="match status" value="1"/>
</dbReference>
<name>A0A9X3C5Y4_9FLAO</name>
<proteinExistence type="predicted"/>
<organism evidence="2 3">
    <name type="scientific">Flavobacterium shii</name>
    <dbReference type="NCBI Taxonomy" id="2987687"/>
    <lineage>
        <taxon>Bacteria</taxon>
        <taxon>Pseudomonadati</taxon>
        <taxon>Bacteroidota</taxon>
        <taxon>Flavobacteriia</taxon>
        <taxon>Flavobacteriales</taxon>
        <taxon>Flavobacteriaceae</taxon>
        <taxon>Flavobacterium</taxon>
    </lineage>
</organism>